<reference evidence="3" key="1">
    <citation type="submission" date="2013-09" db="EMBL/GenBank/DDBJ databases">
        <title>Corchorus olitorius genome sequencing.</title>
        <authorList>
            <person name="Alam M."/>
            <person name="Haque M.S."/>
            <person name="Islam M.S."/>
            <person name="Emdad E.M."/>
            <person name="Islam M.M."/>
            <person name="Ahmed B."/>
            <person name="Halim A."/>
            <person name="Hossen Q.M.M."/>
            <person name="Hossain M.Z."/>
            <person name="Ahmed R."/>
            <person name="Khan M.M."/>
            <person name="Islam R."/>
            <person name="Rashid M.M."/>
            <person name="Khan S.A."/>
            <person name="Rahman M.S."/>
            <person name="Alam M."/>
            <person name="Yahiya A.S."/>
            <person name="Khan M.S."/>
            <person name="Azam M.S."/>
            <person name="Haque T."/>
            <person name="Lashkar M.Z.H."/>
            <person name="Akhand A.I."/>
            <person name="Morshed G."/>
            <person name="Roy S."/>
            <person name="Uddin K.S."/>
            <person name="Rabeya T."/>
            <person name="Hossain A.S."/>
            <person name="Chowdhury A."/>
            <person name="Snigdha A.R."/>
            <person name="Mortoza M.S."/>
            <person name="Matin S.A."/>
            <person name="Hoque S.M.E."/>
            <person name="Islam M.K."/>
            <person name="Roy D.K."/>
            <person name="Haider R."/>
            <person name="Moosa M.M."/>
            <person name="Elias S.M."/>
            <person name="Hasan A.M."/>
            <person name="Jahan S."/>
            <person name="Shafiuddin M."/>
            <person name="Mahmood N."/>
            <person name="Shommy N.S."/>
        </authorList>
    </citation>
    <scope>NUCLEOTIDE SEQUENCE [LARGE SCALE GENOMIC DNA]</scope>
    <source>
        <strain evidence="3">cv. O-4</strain>
    </source>
</reference>
<feature type="transmembrane region" description="Helical" evidence="1">
    <location>
        <begin position="12"/>
        <end position="33"/>
    </location>
</feature>
<keyword evidence="3" id="KW-1185">Reference proteome</keyword>
<accession>A0A1R3KA73</accession>
<keyword evidence="1" id="KW-0472">Membrane</keyword>
<sequence length="36" mass="4184">MMTWQHRWLTWLSNLAILLGCQGALLFLLVLLLPCD</sequence>
<evidence type="ECO:0000256" key="1">
    <source>
        <dbReference type="SAM" id="Phobius"/>
    </source>
</evidence>
<proteinExistence type="predicted"/>
<dbReference type="AlphaFoldDB" id="A0A1R3KA73"/>
<dbReference type="Proteomes" id="UP000187203">
    <property type="component" value="Unassembled WGS sequence"/>
</dbReference>
<protein>
    <submittedName>
        <fullName evidence="2">Uncharacterized protein</fullName>
    </submittedName>
</protein>
<dbReference type="EMBL" id="AWUE01014344">
    <property type="protein sequence ID" value="OMP04005.1"/>
    <property type="molecule type" value="Genomic_DNA"/>
</dbReference>
<keyword evidence="1" id="KW-1133">Transmembrane helix</keyword>
<evidence type="ECO:0000313" key="2">
    <source>
        <dbReference type="EMBL" id="OMP04005.1"/>
    </source>
</evidence>
<name>A0A1R3KA73_9ROSI</name>
<keyword evidence="1" id="KW-0812">Transmembrane</keyword>
<evidence type="ECO:0000313" key="3">
    <source>
        <dbReference type="Proteomes" id="UP000187203"/>
    </source>
</evidence>
<dbReference type="PROSITE" id="PS51257">
    <property type="entry name" value="PROKAR_LIPOPROTEIN"/>
    <property type="match status" value="1"/>
</dbReference>
<comment type="caution">
    <text evidence="2">The sequence shown here is derived from an EMBL/GenBank/DDBJ whole genome shotgun (WGS) entry which is preliminary data.</text>
</comment>
<organism evidence="2 3">
    <name type="scientific">Corchorus olitorius</name>
    <dbReference type="NCBI Taxonomy" id="93759"/>
    <lineage>
        <taxon>Eukaryota</taxon>
        <taxon>Viridiplantae</taxon>
        <taxon>Streptophyta</taxon>
        <taxon>Embryophyta</taxon>
        <taxon>Tracheophyta</taxon>
        <taxon>Spermatophyta</taxon>
        <taxon>Magnoliopsida</taxon>
        <taxon>eudicotyledons</taxon>
        <taxon>Gunneridae</taxon>
        <taxon>Pentapetalae</taxon>
        <taxon>rosids</taxon>
        <taxon>malvids</taxon>
        <taxon>Malvales</taxon>
        <taxon>Malvaceae</taxon>
        <taxon>Grewioideae</taxon>
        <taxon>Apeibeae</taxon>
        <taxon>Corchorus</taxon>
    </lineage>
</organism>
<gene>
    <name evidence="2" type="ORF">COLO4_10027</name>
</gene>